<gene>
    <name evidence="2" type="ORF">M514_25929</name>
</gene>
<protein>
    <submittedName>
        <fullName evidence="2">Uncharacterized protein</fullName>
    </submittedName>
</protein>
<dbReference type="Proteomes" id="UP000030758">
    <property type="component" value="Unassembled WGS sequence"/>
</dbReference>
<feature type="region of interest" description="Disordered" evidence="1">
    <location>
        <begin position="1"/>
        <end position="96"/>
    </location>
</feature>
<sequence>MPGHQPHYRDPSVSLEGIPGPYYPQVGHGYGDLSETPPPSPPLHVPHKPKHQPHYSDPSFTLNGVLGPQPPLQGLHTSEHDPHYSSPPVRSWLKTS</sequence>
<proteinExistence type="predicted"/>
<dbReference type="EMBL" id="KL367607">
    <property type="protein sequence ID" value="KFD61920.1"/>
    <property type="molecule type" value="Genomic_DNA"/>
</dbReference>
<dbReference type="AlphaFoldDB" id="A0A085MXH4"/>
<reference evidence="2" key="1">
    <citation type="journal article" date="2014" name="Nat. Genet.">
        <title>Genome and transcriptome of the porcine whipworm Trichuris suis.</title>
        <authorList>
            <person name="Jex A.R."/>
            <person name="Nejsum P."/>
            <person name="Schwarz E.M."/>
            <person name="Hu L."/>
            <person name="Young N.D."/>
            <person name="Hall R.S."/>
            <person name="Korhonen P.K."/>
            <person name="Liao S."/>
            <person name="Thamsborg S."/>
            <person name="Xia J."/>
            <person name="Xu P."/>
            <person name="Wang S."/>
            <person name="Scheerlinck J.P."/>
            <person name="Hofmann A."/>
            <person name="Sternberg P.W."/>
            <person name="Wang J."/>
            <person name="Gasser R.B."/>
        </authorList>
    </citation>
    <scope>NUCLEOTIDE SEQUENCE [LARGE SCALE GENOMIC DNA]</scope>
    <source>
        <strain evidence="2">DCEP-RM93F</strain>
    </source>
</reference>
<name>A0A085MXH4_9BILA</name>
<accession>A0A085MXH4</accession>
<evidence type="ECO:0000256" key="1">
    <source>
        <dbReference type="SAM" id="MobiDB-lite"/>
    </source>
</evidence>
<evidence type="ECO:0000313" key="2">
    <source>
        <dbReference type="EMBL" id="KFD61920.1"/>
    </source>
</evidence>
<organism evidence="2">
    <name type="scientific">Trichuris suis</name>
    <name type="common">pig whipworm</name>
    <dbReference type="NCBI Taxonomy" id="68888"/>
    <lineage>
        <taxon>Eukaryota</taxon>
        <taxon>Metazoa</taxon>
        <taxon>Ecdysozoa</taxon>
        <taxon>Nematoda</taxon>
        <taxon>Enoplea</taxon>
        <taxon>Dorylaimia</taxon>
        <taxon>Trichinellida</taxon>
        <taxon>Trichuridae</taxon>
        <taxon>Trichuris</taxon>
    </lineage>
</organism>